<accession>A0A3D8QLK6</accession>
<dbReference type="OrthoDB" id="17560at2759"/>
<gene>
    <name evidence="2" type="ORF">BP5796_10893</name>
</gene>
<proteinExistence type="predicted"/>
<dbReference type="AlphaFoldDB" id="A0A3D8QLK6"/>
<sequence length="294" mass="32441">MSLPCRDCIAGHVHEGTAQGEITKLHGLDTYVVGPEAGVKPQGLVVMLHDGLGLPFINNQLLADKFAKNGGFLVFLPDFYDGHPIPTQLIPVMDKISKPTTWLETFSIPFYIFQVALAMVPFVIRTRESVCKPRVLSFFQALRTSPPPFETNDLKIGAAGFCWGGKYTVLLAQDNPSSRVHRNAEQSSSQALLPLIDCGFTAHPSWVSVPKDIEKVVLPLSVAVGDVDMMMSGPKILQMKEILEKKKAGDHEVCIMPGAKHGFTARMDPSDKHQVECAAKAEEQAINWFRRWFG</sequence>
<evidence type="ECO:0000313" key="3">
    <source>
        <dbReference type="Proteomes" id="UP000256328"/>
    </source>
</evidence>
<evidence type="ECO:0000313" key="2">
    <source>
        <dbReference type="EMBL" id="RDW62591.1"/>
    </source>
</evidence>
<protein>
    <recommendedName>
        <fullName evidence="1">Dienelactone hydrolase domain-containing protein</fullName>
    </recommendedName>
</protein>
<dbReference type="EMBL" id="PDLN01000017">
    <property type="protein sequence ID" value="RDW62591.1"/>
    <property type="molecule type" value="Genomic_DNA"/>
</dbReference>
<dbReference type="PANTHER" id="PTHR17630">
    <property type="entry name" value="DIENELACTONE HYDROLASE"/>
    <property type="match status" value="1"/>
</dbReference>
<dbReference type="GO" id="GO:0016787">
    <property type="term" value="F:hydrolase activity"/>
    <property type="evidence" value="ECO:0007669"/>
    <property type="project" value="InterPro"/>
</dbReference>
<dbReference type="SUPFAM" id="SSF53474">
    <property type="entry name" value="alpha/beta-Hydrolases"/>
    <property type="match status" value="1"/>
</dbReference>
<reference evidence="2 3" key="1">
    <citation type="journal article" date="2018" name="IMA Fungus">
        <title>IMA Genome-F 9: Draft genome sequence of Annulohypoxylon stygium, Aspergillus mulundensis, Berkeleyomyces basicola (syn. Thielaviopsis basicola), Ceratocystis smalleyi, two Cercospora beticola strains, Coleophoma cylindrospora, Fusarium fracticaudum, Phialophora cf. hyalina, and Morchella septimelata.</title>
        <authorList>
            <person name="Wingfield B.D."/>
            <person name="Bills G.F."/>
            <person name="Dong Y."/>
            <person name="Huang W."/>
            <person name="Nel W.J."/>
            <person name="Swalarsk-Parry B.S."/>
            <person name="Vaghefi N."/>
            <person name="Wilken P.M."/>
            <person name="An Z."/>
            <person name="de Beer Z.W."/>
            <person name="De Vos L."/>
            <person name="Chen L."/>
            <person name="Duong T.A."/>
            <person name="Gao Y."/>
            <person name="Hammerbacher A."/>
            <person name="Kikkert J.R."/>
            <person name="Li Y."/>
            <person name="Li H."/>
            <person name="Li K."/>
            <person name="Li Q."/>
            <person name="Liu X."/>
            <person name="Ma X."/>
            <person name="Naidoo K."/>
            <person name="Pethybridge S.J."/>
            <person name="Sun J."/>
            <person name="Steenkamp E.T."/>
            <person name="van der Nest M.A."/>
            <person name="van Wyk S."/>
            <person name="Wingfield M.J."/>
            <person name="Xiong C."/>
            <person name="Yue Q."/>
            <person name="Zhang X."/>
        </authorList>
    </citation>
    <scope>NUCLEOTIDE SEQUENCE [LARGE SCALE GENOMIC DNA]</scope>
    <source>
        <strain evidence="2 3">BP5796</strain>
    </source>
</reference>
<evidence type="ECO:0000259" key="1">
    <source>
        <dbReference type="Pfam" id="PF01738"/>
    </source>
</evidence>
<name>A0A3D8QLK6_9HELO</name>
<dbReference type="Proteomes" id="UP000256328">
    <property type="component" value="Unassembled WGS sequence"/>
</dbReference>
<keyword evidence="3" id="KW-1185">Reference proteome</keyword>
<organism evidence="2 3">
    <name type="scientific">Coleophoma crateriformis</name>
    <dbReference type="NCBI Taxonomy" id="565419"/>
    <lineage>
        <taxon>Eukaryota</taxon>
        <taxon>Fungi</taxon>
        <taxon>Dikarya</taxon>
        <taxon>Ascomycota</taxon>
        <taxon>Pezizomycotina</taxon>
        <taxon>Leotiomycetes</taxon>
        <taxon>Helotiales</taxon>
        <taxon>Dermateaceae</taxon>
        <taxon>Coleophoma</taxon>
    </lineage>
</organism>
<feature type="domain" description="Dienelactone hydrolase" evidence="1">
    <location>
        <begin position="28"/>
        <end position="291"/>
    </location>
</feature>
<dbReference type="InterPro" id="IPR029058">
    <property type="entry name" value="AB_hydrolase_fold"/>
</dbReference>
<dbReference type="Pfam" id="PF01738">
    <property type="entry name" value="DLH"/>
    <property type="match status" value="1"/>
</dbReference>
<dbReference type="InterPro" id="IPR002925">
    <property type="entry name" value="Dienelactn_hydro"/>
</dbReference>
<comment type="caution">
    <text evidence="2">The sequence shown here is derived from an EMBL/GenBank/DDBJ whole genome shotgun (WGS) entry which is preliminary data.</text>
</comment>
<dbReference type="PANTHER" id="PTHR17630:SF105">
    <property type="entry name" value="DIENELACTONE HYDROLASE FAMILY PROTEIN (AFU_ORTHOLOGUE AFUA_4G08790)"/>
    <property type="match status" value="1"/>
</dbReference>
<dbReference type="Gene3D" id="3.40.50.1820">
    <property type="entry name" value="alpha/beta hydrolase"/>
    <property type="match status" value="1"/>
</dbReference>